<accession>A0A3N1G8S7</accession>
<dbReference type="InterPro" id="IPR007403">
    <property type="entry name" value="DUF456"/>
</dbReference>
<dbReference type="AlphaFoldDB" id="A0A3N1G8S7"/>
<evidence type="ECO:0008006" key="4">
    <source>
        <dbReference type="Google" id="ProtNLM"/>
    </source>
</evidence>
<gene>
    <name evidence="2" type="ORF">EDC03_3286</name>
</gene>
<protein>
    <recommendedName>
        <fullName evidence="4">DUF456 domain-containing protein</fullName>
    </recommendedName>
</protein>
<organism evidence="2 3">
    <name type="scientific">Pseudokineococcus lusitanus</name>
    <dbReference type="NCBI Taxonomy" id="763993"/>
    <lineage>
        <taxon>Bacteria</taxon>
        <taxon>Bacillati</taxon>
        <taxon>Actinomycetota</taxon>
        <taxon>Actinomycetes</taxon>
        <taxon>Kineosporiales</taxon>
        <taxon>Kineosporiaceae</taxon>
        <taxon>Pseudokineococcus</taxon>
    </lineage>
</organism>
<sequence length="168" mass="16880">MGDVLASLADQVTVVAGVGIVVGVLGTVVPVLPGGLLVALSVALWALVTGGAAWWVLVGVVVLLSAGQVLEYLTAGVSLKRAGVPNRSLVAGGLLGIVGFFVVPVLGLVLGFLLGLYLAELHRQPDAATAWRSTKVGLRAAGVALLIELGAVLLAATLWFAVVLTGTV</sequence>
<dbReference type="InParanoid" id="A0A3N1G8S7"/>
<name>A0A3N1G8S7_9ACTN</name>
<evidence type="ECO:0000313" key="3">
    <source>
        <dbReference type="Proteomes" id="UP000276232"/>
    </source>
</evidence>
<reference evidence="2 3" key="1">
    <citation type="journal article" date="2015" name="Stand. Genomic Sci.">
        <title>Genomic Encyclopedia of Bacterial and Archaeal Type Strains, Phase III: the genomes of soil and plant-associated and newly described type strains.</title>
        <authorList>
            <person name="Whitman W.B."/>
            <person name="Woyke T."/>
            <person name="Klenk H.P."/>
            <person name="Zhou Y."/>
            <person name="Lilburn T.G."/>
            <person name="Beck B.J."/>
            <person name="De Vos P."/>
            <person name="Vandamme P."/>
            <person name="Eisen J.A."/>
            <person name="Garrity G."/>
            <person name="Hugenholtz P."/>
            <person name="Kyrpides N.C."/>
        </authorList>
    </citation>
    <scope>NUCLEOTIDE SEQUENCE [LARGE SCALE GENOMIC DNA]</scope>
    <source>
        <strain evidence="2 3">CECT 7306</strain>
    </source>
</reference>
<feature type="transmembrane region" description="Helical" evidence="1">
    <location>
        <begin position="12"/>
        <end position="32"/>
    </location>
</feature>
<dbReference type="RefSeq" id="WP_241967235.1">
    <property type="nucleotide sequence ID" value="NZ_RJKN01000011.1"/>
</dbReference>
<proteinExistence type="predicted"/>
<keyword evidence="1" id="KW-0472">Membrane</keyword>
<dbReference type="Proteomes" id="UP000276232">
    <property type="component" value="Unassembled WGS sequence"/>
</dbReference>
<feature type="transmembrane region" description="Helical" evidence="1">
    <location>
        <begin position="90"/>
        <end position="119"/>
    </location>
</feature>
<keyword evidence="1" id="KW-0812">Transmembrane</keyword>
<feature type="transmembrane region" description="Helical" evidence="1">
    <location>
        <begin position="44"/>
        <end position="70"/>
    </location>
</feature>
<dbReference type="EMBL" id="RJKN01000011">
    <property type="protein sequence ID" value="ROP26649.1"/>
    <property type="molecule type" value="Genomic_DNA"/>
</dbReference>
<feature type="transmembrane region" description="Helical" evidence="1">
    <location>
        <begin position="140"/>
        <end position="162"/>
    </location>
</feature>
<keyword evidence="1" id="KW-1133">Transmembrane helix</keyword>
<evidence type="ECO:0000313" key="2">
    <source>
        <dbReference type="EMBL" id="ROP26649.1"/>
    </source>
</evidence>
<comment type="caution">
    <text evidence="2">The sequence shown here is derived from an EMBL/GenBank/DDBJ whole genome shotgun (WGS) entry which is preliminary data.</text>
</comment>
<evidence type="ECO:0000256" key="1">
    <source>
        <dbReference type="SAM" id="Phobius"/>
    </source>
</evidence>
<dbReference type="Pfam" id="PF04306">
    <property type="entry name" value="DUF456"/>
    <property type="match status" value="1"/>
</dbReference>
<keyword evidence="3" id="KW-1185">Reference proteome</keyword>